<protein>
    <submittedName>
        <fullName evidence="7">Dicarboxylate/amino acid:cation symporter</fullName>
    </submittedName>
</protein>
<evidence type="ECO:0000256" key="2">
    <source>
        <dbReference type="ARBA" id="ARBA00022448"/>
    </source>
</evidence>
<proteinExistence type="predicted"/>
<dbReference type="GO" id="GO:0032329">
    <property type="term" value="P:serine transport"/>
    <property type="evidence" value="ECO:0007669"/>
    <property type="project" value="TreeGrafter"/>
</dbReference>
<dbReference type="PANTHER" id="PTHR42865:SF8">
    <property type="entry name" value="SERINE_THREONINE TRANSPORTER SSTT"/>
    <property type="match status" value="1"/>
</dbReference>
<dbReference type="SUPFAM" id="SSF118215">
    <property type="entry name" value="Proton glutamate symport protein"/>
    <property type="match status" value="1"/>
</dbReference>
<keyword evidence="3 6" id="KW-0812">Transmembrane</keyword>
<evidence type="ECO:0000256" key="6">
    <source>
        <dbReference type="SAM" id="Phobius"/>
    </source>
</evidence>
<evidence type="ECO:0000256" key="4">
    <source>
        <dbReference type="ARBA" id="ARBA00022989"/>
    </source>
</evidence>
<dbReference type="Gene3D" id="1.10.3860.10">
    <property type="entry name" value="Sodium:dicarboxylate symporter"/>
    <property type="match status" value="1"/>
</dbReference>
<feature type="transmembrane region" description="Helical" evidence="6">
    <location>
        <begin position="34"/>
        <end position="59"/>
    </location>
</feature>
<keyword evidence="2" id="KW-0813">Transport</keyword>
<accession>A0A1W0DAN8</accession>
<evidence type="ECO:0000256" key="1">
    <source>
        <dbReference type="ARBA" id="ARBA00004141"/>
    </source>
</evidence>
<evidence type="ECO:0000256" key="5">
    <source>
        <dbReference type="ARBA" id="ARBA00023136"/>
    </source>
</evidence>
<keyword evidence="4 6" id="KW-1133">Transmembrane helix</keyword>
<sequence length="397" mass="41601">MKLILKLLAGMAVGLALGLWAPDGPLALLMTFKALFGQFIGFMIPLIIVFYIMSGIAALESNSGKMLGWTVGLAYCSTILSGLAAFAVSSGVLPSLIAQGVHATDKPAAIKALFTLEIKPLFDVMTALMLAFVFGLGIAVTRAKRLKEVVDQGKDIVELMLAKVLIPLLPAYIACVFAEMAADGSVFSTLKTFGVVLVLAIAMHWIWLTLLYTVTGLASGRNPWSLIRNMLPAYLTALGTMSSAATIPVALRSAKQMKVSGPVADFVMPLCATIHLCGSTITLVTCATAVMLMTAGLDVPSWDVMFPFILLLGVTMVAAPGAPGGAVMSALGILASMLHFPEASLALMIALYLAQDSFGTACNVTGDGVIALWLDRIMGRPAGETDEAEAKPASQQA</sequence>
<dbReference type="EMBL" id="MUKV01000001">
    <property type="protein sequence ID" value="OQS44079.1"/>
    <property type="molecule type" value="Genomic_DNA"/>
</dbReference>
<feature type="transmembrane region" description="Helical" evidence="6">
    <location>
        <begin position="266"/>
        <end position="292"/>
    </location>
</feature>
<organism evidence="7 8">
    <name type="scientific">Chromobacterium haemolyticum</name>
    <dbReference type="NCBI Taxonomy" id="394935"/>
    <lineage>
        <taxon>Bacteria</taxon>
        <taxon>Pseudomonadati</taxon>
        <taxon>Pseudomonadota</taxon>
        <taxon>Betaproteobacteria</taxon>
        <taxon>Neisseriales</taxon>
        <taxon>Chromobacteriaceae</taxon>
        <taxon>Chromobacterium</taxon>
    </lineage>
</organism>
<reference evidence="7 8" key="1">
    <citation type="submission" date="2017-02" db="EMBL/GenBank/DDBJ databases">
        <title>Chromobacterium haemolyticum H5244.</title>
        <authorList>
            <person name="Gulvik C.A."/>
        </authorList>
    </citation>
    <scope>NUCLEOTIDE SEQUENCE [LARGE SCALE GENOMIC DNA]</scope>
    <source>
        <strain evidence="7 8">H5244</strain>
    </source>
</reference>
<keyword evidence="5 6" id="KW-0472">Membrane</keyword>
<dbReference type="Proteomes" id="UP000192721">
    <property type="component" value="Unassembled WGS sequence"/>
</dbReference>
<dbReference type="PRINTS" id="PR00173">
    <property type="entry name" value="EDTRNSPORT"/>
</dbReference>
<dbReference type="InterPro" id="IPR036458">
    <property type="entry name" value="Na:dicarbo_symporter_sf"/>
</dbReference>
<evidence type="ECO:0000313" key="8">
    <source>
        <dbReference type="Proteomes" id="UP000192721"/>
    </source>
</evidence>
<feature type="transmembrane region" description="Helical" evidence="6">
    <location>
        <begin position="193"/>
        <end position="219"/>
    </location>
</feature>
<name>A0A1W0DAN8_9NEIS</name>
<feature type="transmembrane region" description="Helical" evidence="6">
    <location>
        <begin position="121"/>
        <end position="140"/>
    </location>
</feature>
<dbReference type="Pfam" id="PF00375">
    <property type="entry name" value="SDF"/>
    <property type="match status" value="1"/>
</dbReference>
<feature type="transmembrane region" description="Helical" evidence="6">
    <location>
        <begin position="231"/>
        <end position="251"/>
    </location>
</feature>
<dbReference type="GO" id="GO:0005886">
    <property type="term" value="C:plasma membrane"/>
    <property type="evidence" value="ECO:0007669"/>
    <property type="project" value="TreeGrafter"/>
</dbReference>
<feature type="transmembrane region" description="Helical" evidence="6">
    <location>
        <begin position="304"/>
        <end position="322"/>
    </location>
</feature>
<gene>
    <name evidence="7" type="ORF">B0T45_00280</name>
</gene>
<dbReference type="AlphaFoldDB" id="A0A1W0DAN8"/>
<feature type="transmembrane region" description="Helical" evidence="6">
    <location>
        <begin position="66"/>
        <end position="88"/>
    </location>
</feature>
<comment type="caution">
    <text evidence="7">The sequence shown here is derived from an EMBL/GenBank/DDBJ whole genome shotgun (WGS) entry which is preliminary data.</text>
</comment>
<dbReference type="GO" id="GO:0005295">
    <property type="term" value="F:neutral L-amino acid:sodium symporter activity"/>
    <property type="evidence" value="ECO:0007669"/>
    <property type="project" value="TreeGrafter"/>
</dbReference>
<dbReference type="PANTHER" id="PTHR42865">
    <property type="entry name" value="PROTON/GLUTAMATE-ASPARTATE SYMPORTER"/>
    <property type="match status" value="1"/>
</dbReference>
<comment type="subcellular location">
    <subcellularLocation>
        <location evidence="1">Membrane</location>
        <topology evidence="1">Multi-pass membrane protein</topology>
    </subcellularLocation>
</comment>
<feature type="transmembrane region" description="Helical" evidence="6">
    <location>
        <begin position="328"/>
        <end position="353"/>
    </location>
</feature>
<feature type="transmembrane region" description="Helical" evidence="6">
    <location>
        <begin position="161"/>
        <end position="181"/>
    </location>
</feature>
<dbReference type="RefSeq" id="WP_081554242.1">
    <property type="nucleotide sequence ID" value="NZ_MUKV01000001.1"/>
</dbReference>
<evidence type="ECO:0000256" key="3">
    <source>
        <dbReference type="ARBA" id="ARBA00022692"/>
    </source>
</evidence>
<dbReference type="InterPro" id="IPR001991">
    <property type="entry name" value="Na-dicarboxylate_symporter"/>
</dbReference>
<evidence type="ECO:0000313" key="7">
    <source>
        <dbReference type="EMBL" id="OQS44079.1"/>
    </source>
</evidence>